<evidence type="ECO:0000256" key="1">
    <source>
        <dbReference type="SAM" id="MobiDB-lite"/>
    </source>
</evidence>
<comment type="caution">
    <text evidence="2">The sequence shown here is derived from an EMBL/GenBank/DDBJ whole genome shotgun (WGS) entry which is preliminary data.</text>
</comment>
<dbReference type="AlphaFoldDB" id="A0A2H0VJ28"/>
<accession>A0A2H0VJ28</accession>
<proteinExistence type="predicted"/>
<evidence type="ECO:0000313" key="2">
    <source>
        <dbReference type="EMBL" id="PIR99114.1"/>
    </source>
</evidence>
<gene>
    <name evidence="2" type="ORF">COT87_01185</name>
</gene>
<sequence>MVDATAILDGLPRTPEMDKDLASQDKGGDSGGDSNESDVLPDGPTLFDSMGSFDLEEVLISDDDQLGRNRHRD</sequence>
<dbReference type="Proteomes" id="UP000230796">
    <property type="component" value="Unassembled WGS sequence"/>
</dbReference>
<feature type="compositionally biased region" description="Basic and acidic residues" evidence="1">
    <location>
        <begin position="15"/>
        <end position="28"/>
    </location>
</feature>
<feature type="region of interest" description="Disordered" evidence="1">
    <location>
        <begin position="1"/>
        <end position="50"/>
    </location>
</feature>
<reference evidence="3" key="1">
    <citation type="submission" date="2017-09" db="EMBL/GenBank/DDBJ databases">
        <title>Depth-based differentiation of microbial function through sediment-hosted aquifers and enrichment of novel symbionts in the deep terrestrial subsurface.</title>
        <authorList>
            <person name="Probst A.J."/>
            <person name="Ladd B."/>
            <person name="Jarett J.K."/>
            <person name="Geller-Mcgrath D.E."/>
            <person name="Sieber C.M.K."/>
            <person name="Emerson J.B."/>
            <person name="Anantharaman K."/>
            <person name="Thomas B.C."/>
            <person name="Malmstrom R."/>
            <person name="Stieglmeier M."/>
            <person name="Klingl A."/>
            <person name="Woyke T."/>
            <person name="Ryan C.M."/>
            <person name="Banfield J.F."/>
        </authorList>
    </citation>
    <scope>NUCLEOTIDE SEQUENCE [LARGE SCALE GENOMIC DNA]</scope>
</reference>
<name>A0A2H0VJ28_9BACT</name>
<evidence type="ECO:0000313" key="3">
    <source>
        <dbReference type="Proteomes" id="UP000230796"/>
    </source>
</evidence>
<dbReference type="EMBL" id="PFAF01000021">
    <property type="protein sequence ID" value="PIR99114.1"/>
    <property type="molecule type" value="Genomic_DNA"/>
</dbReference>
<organism evidence="2 3">
    <name type="scientific">Candidatus Collierbacteria bacterium CG10_big_fil_rev_8_21_14_0_10_44_9</name>
    <dbReference type="NCBI Taxonomy" id="1974535"/>
    <lineage>
        <taxon>Bacteria</taxon>
        <taxon>Candidatus Collieribacteriota</taxon>
    </lineage>
</organism>
<protein>
    <submittedName>
        <fullName evidence="2">Uncharacterized protein</fullName>
    </submittedName>
</protein>